<name>A0A258FLG0_9CAUL</name>
<evidence type="ECO:0000313" key="2">
    <source>
        <dbReference type="EMBL" id="OYX33420.1"/>
    </source>
</evidence>
<keyword evidence="1" id="KW-0472">Membrane</keyword>
<proteinExistence type="predicted"/>
<feature type="transmembrane region" description="Helical" evidence="1">
    <location>
        <begin position="20"/>
        <end position="40"/>
    </location>
</feature>
<gene>
    <name evidence="2" type="ORF">B7Z01_08790</name>
</gene>
<reference evidence="2 3" key="1">
    <citation type="submission" date="2017-03" db="EMBL/GenBank/DDBJ databases">
        <title>Lifting the veil on microbial sulfur biogeochemistry in mining wastewaters.</title>
        <authorList>
            <person name="Kantor R.S."/>
            <person name="Colenbrander Nelson T."/>
            <person name="Marshall S."/>
            <person name="Bennett D."/>
            <person name="Apte S."/>
            <person name="Camacho D."/>
            <person name="Thomas B.C."/>
            <person name="Warren L.A."/>
            <person name="Banfield J.F."/>
        </authorList>
    </citation>
    <scope>NUCLEOTIDE SEQUENCE [LARGE SCALE GENOMIC DNA]</scope>
    <source>
        <strain evidence="2">32-69-9</strain>
    </source>
</reference>
<evidence type="ECO:0000256" key="1">
    <source>
        <dbReference type="SAM" id="Phobius"/>
    </source>
</evidence>
<protein>
    <submittedName>
        <fullName evidence="2">C4-dicarboxylate ABC transporter</fullName>
    </submittedName>
</protein>
<organism evidence="2 3">
    <name type="scientific">Brevundimonas subvibrioides</name>
    <dbReference type="NCBI Taxonomy" id="74313"/>
    <lineage>
        <taxon>Bacteria</taxon>
        <taxon>Pseudomonadati</taxon>
        <taxon>Pseudomonadota</taxon>
        <taxon>Alphaproteobacteria</taxon>
        <taxon>Caulobacterales</taxon>
        <taxon>Caulobacteraceae</taxon>
        <taxon>Brevundimonas</taxon>
    </lineage>
</organism>
<keyword evidence="1" id="KW-0812">Transmembrane</keyword>
<dbReference type="AlphaFoldDB" id="A0A258FLG0"/>
<sequence length="1049" mass="108965">MSASGAPPRRSRRRALARRVGVGVLIVVTLVTVLAAVAWLNRRVAAREVLVGWLDRRGIPAQVEVERLEIDGFVGRVRIGDSANPDVTVERVEVDYGLTLPWSRTGMGVTPTRIRLVRPVMRATWRDGRLSFGSLDPLIEEFTGRPPRPDSRGPIVVVETGRLRLDTEYGPVSLLADARLDDGKLMRLSARMPAASLRSGGVEARGLGGSLELTTTGDRVTTRLVLDAQRFTLPSAAGEDARLVATGDLPYPDMEARRGDGRAALTVRLTGDRLTVGEASAQGATLTLAADGEATGWVETLGFEGTANARLAADRLTAPGLSARGADIAATDARLAMRRRSDAIDWSLRGPARIMAASGQAGDLTLAGLTATSSALALRSDGEGVEAGGPITASLTHAALDSLRLEAVTGRLDLDYASARATALSLTGRVAAGRGGWPLFGPARSDDVPELAELKRALGGFSLSAPALRLTSGEAGTTVTLSQPARITPVNGGVLTLSPAATPLFSARPGERGGGALTLTATRGRGLPEAAFAVPDWRLTAGGFQARLDGRAALDFGPARGLTVQTAGLLASDRGRVTYAPDACVAIAVERLDFDENDVMDVSGRLCPSGGPLLVAEGGRWRVSGAMRGVDAQAPFLALAVSEAEGPVVATGSSAGLGLDARVTTATVEDATRPLRFNPLTASGRARLEGEQWSGAFDLARSGNPLGRLTLAHDGPSGVGGVGIEAPSLVFAEGGLQPADLSPLAADFVQSPASGSASFTGRIAWSPDLPEGGTSSGRLVIPSLDFASPAGPVKGLSGTIDFTNLAPLTTAPNQSLRVATLESIAPLTDLDLRFQLDKAAITVEGGAIQAAGGTVRVEPFSVPLAREPFSGVIVLDRIQLGELIAGAGFGDKVSLDAVVSGRLPFISDPDTGVRVTGGTLFAAQPGRLSIAREALTGLEAGGGGAVPPGTVEDLAYQAMENLAFDVLTAEVNSLDEGRVGVLFRIVGRHDPPQRQELRLSLAELMSREFLNRPLPLPSETGIDLTLDTTLNLNQLISDLLEVNRARNGE</sequence>
<dbReference type="Pfam" id="PF11739">
    <property type="entry name" value="YdbH-like"/>
    <property type="match status" value="1"/>
</dbReference>
<dbReference type="EMBL" id="NCEB01000016">
    <property type="protein sequence ID" value="OYX33420.1"/>
    <property type="molecule type" value="Genomic_DNA"/>
</dbReference>
<accession>A0A258FLG0</accession>
<dbReference type="Proteomes" id="UP000215595">
    <property type="component" value="Unassembled WGS sequence"/>
</dbReference>
<dbReference type="InterPro" id="IPR021730">
    <property type="entry name" value="YdbH"/>
</dbReference>
<comment type="caution">
    <text evidence="2">The sequence shown here is derived from an EMBL/GenBank/DDBJ whole genome shotgun (WGS) entry which is preliminary data.</text>
</comment>
<evidence type="ECO:0000313" key="3">
    <source>
        <dbReference type="Proteomes" id="UP000215595"/>
    </source>
</evidence>
<keyword evidence="1" id="KW-1133">Transmembrane helix</keyword>